<keyword evidence="3" id="KW-1185">Reference proteome</keyword>
<dbReference type="EMBL" id="JACGCI010000024">
    <property type="protein sequence ID" value="KAF6757042.1"/>
    <property type="molecule type" value="Genomic_DNA"/>
</dbReference>
<gene>
    <name evidence="2" type="ORF">DFP72DRAFT_893011</name>
</gene>
<feature type="region of interest" description="Disordered" evidence="1">
    <location>
        <begin position="1"/>
        <end position="25"/>
    </location>
</feature>
<dbReference type="Proteomes" id="UP000521943">
    <property type="component" value="Unassembled WGS sequence"/>
</dbReference>
<proteinExistence type="predicted"/>
<feature type="non-terminal residue" evidence="2">
    <location>
        <position position="154"/>
    </location>
</feature>
<organism evidence="2 3">
    <name type="scientific">Ephemerocybe angulata</name>
    <dbReference type="NCBI Taxonomy" id="980116"/>
    <lineage>
        <taxon>Eukaryota</taxon>
        <taxon>Fungi</taxon>
        <taxon>Dikarya</taxon>
        <taxon>Basidiomycota</taxon>
        <taxon>Agaricomycotina</taxon>
        <taxon>Agaricomycetes</taxon>
        <taxon>Agaricomycetidae</taxon>
        <taxon>Agaricales</taxon>
        <taxon>Agaricineae</taxon>
        <taxon>Psathyrellaceae</taxon>
        <taxon>Ephemerocybe</taxon>
    </lineage>
</organism>
<accession>A0A8H6I344</accession>
<evidence type="ECO:0000313" key="3">
    <source>
        <dbReference type="Proteomes" id="UP000521943"/>
    </source>
</evidence>
<feature type="region of interest" description="Disordered" evidence="1">
    <location>
        <begin position="102"/>
        <end position="135"/>
    </location>
</feature>
<comment type="caution">
    <text evidence="2">The sequence shown here is derived from an EMBL/GenBank/DDBJ whole genome shotgun (WGS) entry which is preliminary data.</text>
</comment>
<name>A0A8H6I344_9AGAR</name>
<evidence type="ECO:0000313" key="2">
    <source>
        <dbReference type="EMBL" id="KAF6757042.1"/>
    </source>
</evidence>
<feature type="region of interest" description="Disordered" evidence="1">
    <location>
        <begin position="51"/>
        <end position="72"/>
    </location>
</feature>
<sequence length="154" mass="17125">GANADREEKGRNSKRTMRYPLTRTNHRAVGMETTCVESGVDPGVRRSICRAKDTAGSGRKEDVERGREGAGGRCVGRPETIWWVVRSEEVNVRSTTSRALSRGREIDRRARGRRRMRSEEEQGRSEGMVLTNDNAPCCGRHGGELGRIGVVVDE</sequence>
<feature type="compositionally biased region" description="Basic and acidic residues" evidence="1">
    <location>
        <begin position="1"/>
        <end position="11"/>
    </location>
</feature>
<feature type="compositionally biased region" description="Basic and acidic residues" evidence="1">
    <location>
        <begin position="51"/>
        <end position="70"/>
    </location>
</feature>
<evidence type="ECO:0000256" key="1">
    <source>
        <dbReference type="SAM" id="MobiDB-lite"/>
    </source>
</evidence>
<protein>
    <submittedName>
        <fullName evidence="2">Uncharacterized protein</fullName>
    </submittedName>
</protein>
<reference evidence="2 3" key="1">
    <citation type="submission" date="2020-07" db="EMBL/GenBank/DDBJ databases">
        <title>Comparative genomics of pyrophilous fungi reveals a link between fire events and developmental genes.</title>
        <authorList>
            <consortium name="DOE Joint Genome Institute"/>
            <person name="Steindorff A.S."/>
            <person name="Carver A."/>
            <person name="Calhoun S."/>
            <person name="Stillman K."/>
            <person name="Liu H."/>
            <person name="Lipzen A."/>
            <person name="Pangilinan J."/>
            <person name="Labutti K."/>
            <person name="Bruns T.D."/>
            <person name="Grigoriev I.V."/>
        </authorList>
    </citation>
    <scope>NUCLEOTIDE SEQUENCE [LARGE SCALE GENOMIC DNA]</scope>
    <source>
        <strain evidence="2 3">CBS 144469</strain>
    </source>
</reference>
<dbReference type="AlphaFoldDB" id="A0A8H6I344"/>
<feature type="non-terminal residue" evidence="2">
    <location>
        <position position="1"/>
    </location>
</feature>